<name>A0A4Y3TQZ6_9PROT</name>
<protein>
    <submittedName>
        <fullName evidence="2">Membrane protein</fullName>
    </submittedName>
</protein>
<proteinExistence type="predicted"/>
<keyword evidence="1" id="KW-0812">Transmembrane</keyword>
<comment type="caution">
    <text evidence="2">The sequence shown here is derived from an EMBL/GenBank/DDBJ whole genome shotgun (WGS) entry which is preliminary data.</text>
</comment>
<evidence type="ECO:0000313" key="2">
    <source>
        <dbReference type="EMBL" id="GEB85451.1"/>
    </source>
</evidence>
<keyword evidence="1" id="KW-1133">Transmembrane helix</keyword>
<reference evidence="2 3" key="1">
    <citation type="submission" date="2019-06" db="EMBL/GenBank/DDBJ databases">
        <title>Whole genome shotgun sequence of Acetobacter peroxydans NBRC 13755.</title>
        <authorList>
            <person name="Hosoyama A."/>
            <person name="Uohara A."/>
            <person name="Ohji S."/>
            <person name="Ichikawa N."/>
        </authorList>
    </citation>
    <scope>NUCLEOTIDE SEQUENCE [LARGE SCALE GENOMIC DNA]</scope>
    <source>
        <strain evidence="2 3">NBRC 13755</strain>
    </source>
</reference>
<gene>
    <name evidence="2" type="ORF">APE01nite_12480</name>
</gene>
<feature type="transmembrane region" description="Helical" evidence="1">
    <location>
        <begin position="170"/>
        <end position="190"/>
    </location>
</feature>
<evidence type="ECO:0000313" key="3">
    <source>
        <dbReference type="Proteomes" id="UP000317730"/>
    </source>
</evidence>
<dbReference type="EMBL" id="BJMV01000005">
    <property type="protein sequence ID" value="GEB85451.1"/>
    <property type="molecule type" value="Genomic_DNA"/>
</dbReference>
<dbReference type="AlphaFoldDB" id="A0A4Y3TQZ6"/>
<dbReference type="InterPro" id="IPR012666">
    <property type="entry name" value="CbtA_put"/>
</dbReference>
<dbReference type="Pfam" id="PF09490">
    <property type="entry name" value="CbtA"/>
    <property type="match status" value="1"/>
</dbReference>
<feature type="transmembrane region" description="Helical" evidence="1">
    <location>
        <begin position="100"/>
        <end position="118"/>
    </location>
</feature>
<keyword evidence="3" id="KW-1185">Reference proteome</keyword>
<feature type="transmembrane region" description="Helical" evidence="1">
    <location>
        <begin position="64"/>
        <end position="88"/>
    </location>
</feature>
<keyword evidence="1" id="KW-0472">Membrane</keyword>
<dbReference type="Proteomes" id="UP000317730">
    <property type="component" value="Unassembled WGS sequence"/>
</dbReference>
<feature type="transmembrane region" description="Helical" evidence="1">
    <location>
        <begin position="210"/>
        <end position="229"/>
    </location>
</feature>
<accession>A0A4Y3TQZ6</accession>
<sequence length="239" mass="25229">MMMGRLLSRGMLAGVFAALLAFVFARVFAEPQVNLAIAYEAAQAALANEPPEPELVSRGVQAGWGLLTATVLYGAAYGGVFAIVFSCVYGRFSRLGARSLALWLAAVCCVVAVIVPGLKYPPNPPAVGNTETIGVRTAAYFIMLGLSFCSAMIGLVIARHYAPRLGNWNANVLGVLLYGALVAGLSALLPDVSEVPADFPAQVLWRFRESALGMQLVLWAALGLGYGVLAERVLEPARA</sequence>
<evidence type="ECO:0000256" key="1">
    <source>
        <dbReference type="SAM" id="Phobius"/>
    </source>
</evidence>
<feature type="transmembrane region" description="Helical" evidence="1">
    <location>
        <begin position="138"/>
        <end position="158"/>
    </location>
</feature>
<organism evidence="2 3">
    <name type="scientific">Acetobacter peroxydans</name>
    <dbReference type="NCBI Taxonomy" id="104098"/>
    <lineage>
        <taxon>Bacteria</taxon>
        <taxon>Pseudomonadati</taxon>
        <taxon>Pseudomonadota</taxon>
        <taxon>Alphaproteobacteria</taxon>
        <taxon>Acetobacterales</taxon>
        <taxon>Acetobacteraceae</taxon>
        <taxon>Acetobacter</taxon>
    </lineage>
</organism>